<reference evidence="3" key="1">
    <citation type="journal article" date="2018" name="Nat. Genet.">
        <title>Extensive intraspecific gene order and gene structural variations between Mo17 and other maize genomes.</title>
        <authorList>
            <person name="Sun S."/>
            <person name="Zhou Y."/>
            <person name="Chen J."/>
            <person name="Shi J."/>
            <person name="Zhao H."/>
            <person name="Zhao H."/>
            <person name="Song W."/>
            <person name="Zhang M."/>
            <person name="Cui Y."/>
            <person name="Dong X."/>
            <person name="Liu H."/>
            <person name="Ma X."/>
            <person name="Jiao Y."/>
            <person name="Wang B."/>
            <person name="Wei X."/>
            <person name="Stein J.C."/>
            <person name="Glaubitz J.C."/>
            <person name="Lu F."/>
            <person name="Yu G."/>
            <person name="Liang C."/>
            <person name="Fengler K."/>
            <person name="Li B."/>
            <person name="Rafalski A."/>
            <person name="Schnable P.S."/>
            <person name="Ware D.H."/>
            <person name="Buckler E.S."/>
            <person name="Lai J."/>
        </authorList>
    </citation>
    <scope>NUCLEOTIDE SEQUENCE [LARGE SCALE GENOMIC DNA]</scope>
    <source>
        <tissue evidence="3">Seedling</tissue>
    </source>
</reference>
<evidence type="ECO:0000256" key="1">
    <source>
        <dbReference type="SAM" id="MobiDB-lite"/>
    </source>
</evidence>
<feature type="region of interest" description="Disordered" evidence="1">
    <location>
        <begin position="306"/>
        <end position="325"/>
    </location>
</feature>
<protein>
    <recommendedName>
        <fullName evidence="2">Helitron helicase-like domain-containing protein</fullName>
    </recommendedName>
</protein>
<feature type="domain" description="Helitron helicase-like" evidence="2">
    <location>
        <begin position="522"/>
        <end position="682"/>
    </location>
</feature>
<dbReference type="Pfam" id="PF14214">
    <property type="entry name" value="Helitron_like_N"/>
    <property type="match status" value="1"/>
</dbReference>
<sequence>MTVEQKNEKSRKPPEVSQRNKGPPIQPEVYDHLGSVSLSDGCSTIDFTNFATQDGNEKVNVNQDDDSDWLHRNETFNADDVFTTGDLLTPGGVHETVGNTPNHNLERTAYFRERYKNLTPTEREFRRERLRLYNNTPKRKGSKIEYIRKRRALVAETLSQESIAMESPTYTPKVVHPATDAIEPNGSTVPPATGLSLKSLTEDADSLHMSTRPLRHKQHVPRGERQAILARRNQQFEASISRNMATASEVTISDAGEGDDWTQPHITAKINNNVDDDDSVVFEDDADENEGYLFAGKYEATEDIEVDGSQDGSTATDVPEPYDKHGHDVPQYQVIGEGGAEHKHLELYFYDDDPLSSIGTVSVAKSINRKTKRLFDRVDILRGNPYSEHLRTMGQVENLDDYRITLNLDQTLNQKTYNTPLTSEVATVWIEGSEGRGQFSKSVMLHGKDSSSYCIRSYHGCYDALSYPLFFPRGELGWHANIPKVGVSMDEVDAYHATHRASNANDEDAESPSHLCVSVCDYYCYKFQIRPGVFNPILHGKRLFQQFAVDTYIKIENSCLDYIRKNQDRLRVDLYQGLVDSMLDGDIRGEKVGKRTVLSTSFIGGPHDMRRRYMDAMALVRKFGKPDIFLTMTCNPNWDEIRRELLPGQTPQDHPDLVVRVFHAKLQELKHRLTKHDILGKRKCKLTCPKQYDLLISAEIPSNKYPELQKMVIKHMMHGPCGSLNPNCPCTKGRKSCKNHYPRPFSDTTLQGKDSYPIYRHHDDNRKEKVRGCELDNRWVVPYNPYLLRLFNCHINVEACGSIKAVKYLFKYIYKGHDRVSVVMRDASKAADDVDEIKQYRDASCNSIFQTCTWWRFTSVKWSSESSTVQVLIGRCSQHIYFEANRLHEEARGILYRDFPEWYTWQSGKGKVWQRRKQDTGGQVGRIVSAHPAEGERYYLRVLLNHVTRAASYVDLRTVDGVTLPTFREMPSALRRLFATILVYCEPSDVAVLWQKHKDSMSEDYQHRSQNKTHVEQMVLIDIRNMLQSMGKDIKTFPLPPIIDMYDREA</sequence>
<gene>
    <name evidence="3" type="ORF">Zm00014a_033354</name>
</gene>
<organism evidence="3">
    <name type="scientific">Zea mays</name>
    <name type="common">Maize</name>
    <dbReference type="NCBI Taxonomy" id="4577"/>
    <lineage>
        <taxon>Eukaryota</taxon>
        <taxon>Viridiplantae</taxon>
        <taxon>Streptophyta</taxon>
        <taxon>Embryophyta</taxon>
        <taxon>Tracheophyta</taxon>
        <taxon>Spermatophyta</taxon>
        <taxon>Magnoliopsida</taxon>
        <taxon>Liliopsida</taxon>
        <taxon>Poales</taxon>
        <taxon>Poaceae</taxon>
        <taxon>PACMAD clade</taxon>
        <taxon>Panicoideae</taxon>
        <taxon>Andropogonodae</taxon>
        <taxon>Andropogoneae</taxon>
        <taxon>Tripsacinae</taxon>
        <taxon>Zea</taxon>
    </lineage>
</organism>
<evidence type="ECO:0000313" key="3">
    <source>
        <dbReference type="EMBL" id="PWZ17673.1"/>
    </source>
</evidence>
<dbReference type="InterPro" id="IPR025476">
    <property type="entry name" value="Helitron_helicase-like"/>
</dbReference>
<feature type="region of interest" description="Disordered" evidence="1">
    <location>
        <begin position="1"/>
        <end position="31"/>
    </location>
</feature>
<accession>A0A3L6EB93</accession>
<dbReference type="EMBL" id="NCVQ01000007">
    <property type="protein sequence ID" value="PWZ17673.1"/>
    <property type="molecule type" value="Genomic_DNA"/>
</dbReference>
<dbReference type="PANTHER" id="PTHR10492:SF92">
    <property type="entry name" value="ATP-DEPENDENT DNA HELICASE"/>
    <property type="match status" value="1"/>
</dbReference>
<feature type="compositionally biased region" description="Basic and acidic residues" evidence="1">
    <location>
        <begin position="1"/>
        <end position="14"/>
    </location>
</feature>
<name>A0A3L6EB93_MAIZE</name>
<dbReference type="Proteomes" id="UP000251960">
    <property type="component" value="Chromosome 6"/>
</dbReference>
<dbReference type="PANTHER" id="PTHR10492">
    <property type="match status" value="1"/>
</dbReference>
<dbReference type="AlphaFoldDB" id="A0A3L6EB93"/>
<comment type="caution">
    <text evidence="3">The sequence shown here is derived from an EMBL/GenBank/DDBJ whole genome shotgun (WGS) entry which is preliminary data.</text>
</comment>
<evidence type="ECO:0000259" key="2">
    <source>
        <dbReference type="Pfam" id="PF14214"/>
    </source>
</evidence>
<proteinExistence type="predicted"/>